<sequence>MINYSDNKHIIENQKENDSNSFKNRNDEKGSDINDSDIYESNDDNTKNKGVWYNARTKCWLACVKGSGRHLRVFSVKKHGYKKAKMLAVECKNAAFYNDSNSNNEYTNKKNNINTDIKNESNSNNTDYVNDLKDFDYKKNDRSNEDKIESEESIDSKNSIDMNYSNSQIIMKNDKSNLNADSEKLNKKRRYNTRRCNYNSSNELTKDNNNNNNNINNNSFHNEYNNIKEENQYISRSDNYSERNEKYKEESNNYQVDNKKKKKKIKDQFNYFIKNDNNHNNNSSCIITDKDFQIDSPEQTNEENFFIKPFVYDYNENTKTKNKYNENEYNVIFTNDYYSDYCYQNKDEYKSNFIDLTREALALILQDLKKNVVPKVPVGIEKRERYANSLRLCLRNAKFTKHFNELEPYLELFSECIKNSKLPSHMDLKDQLFYLDKL</sequence>
<feature type="domain" description="AP2/ERF" evidence="7">
    <location>
        <begin position="47"/>
        <end position="94"/>
    </location>
</feature>
<evidence type="ECO:0000256" key="2">
    <source>
        <dbReference type="ARBA" id="ARBA00023015"/>
    </source>
</evidence>
<evidence type="ECO:0000256" key="1">
    <source>
        <dbReference type="ARBA" id="ARBA00004123"/>
    </source>
</evidence>
<keyword evidence="4" id="KW-0804">Transcription</keyword>
<keyword evidence="3" id="KW-0238">DNA-binding</keyword>
<feature type="region of interest" description="Disordered" evidence="6">
    <location>
        <begin position="198"/>
        <end position="217"/>
    </location>
</feature>
<evidence type="ECO:0000313" key="9">
    <source>
        <dbReference type="EMBL" id="CRH01431.1"/>
    </source>
</evidence>
<dbReference type="InterPro" id="IPR001471">
    <property type="entry name" value="AP2/ERF_dom"/>
</dbReference>
<dbReference type="GeneID" id="39737559"/>
<name>A0A1J1H9F2_PLARL</name>
<dbReference type="EMBL" id="LN835307">
    <property type="protein sequence ID" value="CRH01431.1"/>
    <property type="molecule type" value="Genomic_DNA"/>
</dbReference>
<feature type="compositionally biased region" description="Basic and acidic residues" evidence="6">
    <location>
        <begin position="130"/>
        <end position="147"/>
    </location>
</feature>
<organism evidence="9 10">
    <name type="scientific">Plasmodium relictum</name>
    <dbReference type="NCBI Taxonomy" id="85471"/>
    <lineage>
        <taxon>Eukaryota</taxon>
        <taxon>Sar</taxon>
        <taxon>Alveolata</taxon>
        <taxon>Apicomplexa</taxon>
        <taxon>Aconoidasida</taxon>
        <taxon>Haemosporida</taxon>
        <taxon>Plasmodiidae</taxon>
        <taxon>Plasmodium</taxon>
        <taxon>Plasmodium (Haemamoeba)</taxon>
    </lineage>
</organism>
<keyword evidence="10" id="KW-1185">Reference proteome</keyword>
<reference evidence="9 10" key="1">
    <citation type="submission" date="2015-04" db="EMBL/GenBank/DDBJ databases">
        <authorList>
            <consortium name="Pathogen Informatics"/>
        </authorList>
    </citation>
    <scope>NUCLEOTIDE SEQUENCE [LARGE SCALE GENOMIC DNA]</scope>
    <source>
        <strain evidence="9 10">SGS1</strain>
    </source>
</reference>
<dbReference type="GO" id="GO:0003677">
    <property type="term" value="F:DNA binding"/>
    <property type="evidence" value="ECO:0007669"/>
    <property type="project" value="UniProtKB-KW"/>
</dbReference>
<evidence type="ECO:0000256" key="3">
    <source>
        <dbReference type="ARBA" id="ARBA00023125"/>
    </source>
</evidence>
<dbReference type="Pfam" id="PF14733">
    <property type="entry name" value="ACDC"/>
    <property type="match status" value="1"/>
</dbReference>
<dbReference type="Pfam" id="PF00847">
    <property type="entry name" value="AP2"/>
    <property type="match status" value="1"/>
</dbReference>
<dbReference type="AlphaFoldDB" id="A0A1J1H9F2"/>
<feature type="domain" description="AP2-coincident C-terminal" evidence="8">
    <location>
        <begin position="350"/>
        <end position="438"/>
    </location>
</feature>
<dbReference type="InterPro" id="IPR028078">
    <property type="entry name" value="ACDC"/>
</dbReference>
<feature type="compositionally biased region" description="Low complexity" evidence="6">
    <location>
        <begin position="100"/>
        <end position="116"/>
    </location>
</feature>
<dbReference type="OrthoDB" id="378734at2759"/>
<evidence type="ECO:0000256" key="5">
    <source>
        <dbReference type="ARBA" id="ARBA00023242"/>
    </source>
</evidence>
<dbReference type="GO" id="GO:0003700">
    <property type="term" value="F:DNA-binding transcription factor activity"/>
    <property type="evidence" value="ECO:0007669"/>
    <property type="project" value="InterPro"/>
</dbReference>
<feature type="compositionally biased region" description="Low complexity" evidence="6">
    <location>
        <begin position="199"/>
        <end position="217"/>
    </location>
</feature>
<feature type="region of interest" description="Disordered" evidence="6">
    <location>
        <begin position="100"/>
        <end position="159"/>
    </location>
</feature>
<protein>
    <submittedName>
        <fullName evidence="9">Transcription factor with AP2 domain(S), putative</fullName>
    </submittedName>
</protein>
<dbReference type="OMA" id="FSNDCYS"/>
<feature type="compositionally biased region" description="Basic and acidic residues" evidence="6">
    <location>
        <begin position="239"/>
        <end position="251"/>
    </location>
</feature>
<keyword evidence="2" id="KW-0805">Transcription regulation</keyword>
<dbReference type="KEGG" id="prel:PRELSG_1231500"/>
<evidence type="ECO:0000259" key="8">
    <source>
        <dbReference type="Pfam" id="PF14733"/>
    </source>
</evidence>
<dbReference type="VEuPathDB" id="PlasmoDB:PRELSG_1231500"/>
<dbReference type="Proteomes" id="UP000220158">
    <property type="component" value="Chromosome 12"/>
</dbReference>
<feature type="region of interest" description="Disordered" evidence="6">
    <location>
        <begin position="1"/>
        <end position="41"/>
    </location>
</feature>
<dbReference type="Gene3D" id="1.20.5.2050">
    <property type="match status" value="1"/>
</dbReference>
<evidence type="ECO:0000256" key="6">
    <source>
        <dbReference type="SAM" id="MobiDB-lite"/>
    </source>
</evidence>
<evidence type="ECO:0000256" key="4">
    <source>
        <dbReference type="ARBA" id="ARBA00023163"/>
    </source>
</evidence>
<dbReference type="GO" id="GO:0005634">
    <property type="term" value="C:nucleus"/>
    <property type="evidence" value="ECO:0007669"/>
    <property type="project" value="UniProtKB-SubCell"/>
</dbReference>
<accession>A0A1J1H9F2</accession>
<feature type="region of interest" description="Disordered" evidence="6">
    <location>
        <begin position="238"/>
        <end position="260"/>
    </location>
</feature>
<feature type="compositionally biased region" description="Basic and acidic residues" evidence="6">
    <location>
        <begin position="1"/>
        <end position="32"/>
    </location>
</feature>
<comment type="subcellular location">
    <subcellularLocation>
        <location evidence="1">Nucleus</location>
    </subcellularLocation>
</comment>
<evidence type="ECO:0000313" key="10">
    <source>
        <dbReference type="Proteomes" id="UP000220158"/>
    </source>
</evidence>
<evidence type="ECO:0000259" key="7">
    <source>
        <dbReference type="Pfam" id="PF00847"/>
    </source>
</evidence>
<gene>
    <name evidence="9" type="primary">ApiAP2</name>
    <name evidence="9" type="ORF">PRELSG_1231500</name>
</gene>
<proteinExistence type="predicted"/>
<keyword evidence="5" id="KW-0539">Nucleus</keyword>
<dbReference type="RefSeq" id="XP_028534431.1">
    <property type="nucleotide sequence ID" value="XM_028678108.1"/>
</dbReference>